<keyword evidence="13" id="KW-1185">Reference proteome</keyword>
<reference evidence="12" key="1">
    <citation type="submission" date="2023-03" db="EMBL/GenBank/DDBJ databases">
        <authorList>
            <person name="Steffen K."/>
            <person name="Cardenas P."/>
        </authorList>
    </citation>
    <scope>NUCLEOTIDE SEQUENCE</scope>
</reference>
<evidence type="ECO:0000313" key="12">
    <source>
        <dbReference type="EMBL" id="CAI8041074.1"/>
    </source>
</evidence>
<keyword evidence="8" id="KW-0472">Membrane</keyword>
<keyword evidence="3" id="KW-0328">Glycosyltransferase</keyword>
<comment type="similarity">
    <text evidence="2">Belongs to the glycosyltransferase 31 family.</text>
</comment>
<dbReference type="EMBL" id="CASHTH010003161">
    <property type="protein sequence ID" value="CAI8041074.1"/>
    <property type="molecule type" value="Genomic_DNA"/>
</dbReference>
<evidence type="ECO:0000313" key="13">
    <source>
        <dbReference type="Proteomes" id="UP001174909"/>
    </source>
</evidence>
<evidence type="ECO:0000256" key="9">
    <source>
        <dbReference type="ARBA" id="ARBA00037847"/>
    </source>
</evidence>
<dbReference type="GO" id="GO:0016020">
    <property type="term" value="C:membrane"/>
    <property type="evidence" value="ECO:0007669"/>
    <property type="project" value="UniProtKB-SubCell"/>
</dbReference>
<feature type="region of interest" description="Disordered" evidence="10">
    <location>
        <begin position="130"/>
        <end position="149"/>
    </location>
</feature>
<organism evidence="12 13">
    <name type="scientific">Geodia barretti</name>
    <name type="common">Barrett's horny sponge</name>
    <dbReference type="NCBI Taxonomy" id="519541"/>
    <lineage>
        <taxon>Eukaryota</taxon>
        <taxon>Metazoa</taxon>
        <taxon>Porifera</taxon>
        <taxon>Demospongiae</taxon>
        <taxon>Heteroscleromorpha</taxon>
        <taxon>Tetractinellida</taxon>
        <taxon>Astrophorina</taxon>
        <taxon>Geodiidae</taxon>
        <taxon>Geodia</taxon>
    </lineage>
</organism>
<dbReference type="Proteomes" id="UP001174909">
    <property type="component" value="Unassembled WGS sequence"/>
</dbReference>
<evidence type="ECO:0000256" key="1">
    <source>
        <dbReference type="ARBA" id="ARBA00004606"/>
    </source>
</evidence>
<gene>
    <name evidence="12" type="ORF">GBAR_LOCUS22825</name>
</gene>
<name>A0AA35T4F8_GEOBA</name>
<accession>A0AA35T4F8</accession>
<dbReference type="GO" id="GO:0012505">
    <property type="term" value="C:endomembrane system"/>
    <property type="evidence" value="ECO:0007669"/>
    <property type="project" value="UniProtKB-SubCell"/>
</dbReference>
<dbReference type="PANTHER" id="PTHR10811">
    <property type="entry name" value="FRINGE-RELATED"/>
    <property type="match status" value="1"/>
</dbReference>
<keyword evidence="4" id="KW-0808">Transferase</keyword>
<keyword evidence="7" id="KW-1133">Transmembrane helix</keyword>
<dbReference type="GO" id="GO:0016757">
    <property type="term" value="F:glycosyltransferase activity"/>
    <property type="evidence" value="ECO:0007669"/>
    <property type="project" value="UniProtKB-KW"/>
</dbReference>
<dbReference type="InterPro" id="IPR003378">
    <property type="entry name" value="Fringe-like_glycosylTrfase"/>
</dbReference>
<evidence type="ECO:0000256" key="4">
    <source>
        <dbReference type="ARBA" id="ARBA00022679"/>
    </source>
</evidence>
<evidence type="ECO:0000259" key="11">
    <source>
        <dbReference type="Pfam" id="PF02434"/>
    </source>
</evidence>
<evidence type="ECO:0000256" key="10">
    <source>
        <dbReference type="SAM" id="MobiDB-lite"/>
    </source>
</evidence>
<evidence type="ECO:0000256" key="6">
    <source>
        <dbReference type="ARBA" id="ARBA00022968"/>
    </source>
</evidence>
<evidence type="ECO:0000256" key="7">
    <source>
        <dbReference type="ARBA" id="ARBA00022989"/>
    </source>
</evidence>
<dbReference type="AlphaFoldDB" id="A0AA35T4F8"/>
<evidence type="ECO:0000256" key="8">
    <source>
        <dbReference type="ARBA" id="ARBA00023136"/>
    </source>
</evidence>
<keyword evidence="5" id="KW-0812">Transmembrane</keyword>
<protein>
    <submittedName>
        <fullName evidence="12">Beta-1,3-N-acetylglucosaminyltransferase radical fringe</fullName>
    </submittedName>
</protein>
<evidence type="ECO:0000256" key="2">
    <source>
        <dbReference type="ARBA" id="ARBA00008661"/>
    </source>
</evidence>
<dbReference type="Pfam" id="PF02434">
    <property type="entry name" value="Fringe"/>
    <property type="match status" value="1"/>
</dbReference>
<evidence type="ECO:0000256" key="3">
    <source>
        <dbReference type="ARBA" id="ARBA00022676"/>
    </source>
</evidence>
<comment type="caution">
    <text evidence="12">The sequence shown here is derived from an EMBL/GenBank/DDBJ whole genome shotgun (WGS) entry which is preliminary data.</text>
</comment>
<dbReference type="Gene3D" id="3.90.550.50">
    <property type="match status" value="1"/>
</dbReference>
<proteinExistence type="inferred from homology"/>
<feature type="domain" description="Fringe-like glycosyltransferase" evidence="11">
    <location>
        <begin position="312"/>
        <end position="538"/>
    </location>
</feature>
<evidence type="ECO:0000256" key="5">
    <source>
        <dbReference type="ARBA" id="ARBA00022692"/>
    </source>
</evidence>
<sequence length="547" mass="61948">MKLRLKLLVSIILIVTVSLLAVQNGLLLVLSSENSDSERESYGGAPFSARYVQIPPTLSLLHPQRRELHFSRISPNSTALPQASVENHTARSLQTNLAKNQSKTNPVSNIIRTANTFRESTTQNNNIAATTSSAKNSTKKKSFRSYEDNMRESIKRRNMAKKPANTSIDYNYEHWNDRKKDKSMDYPFYSNDSPVSLAPVPTDVAALFPTNFSNATLLSRPPRQSFSFRGKSGDIFTNKGIDIFELLARWDKTDLQFYNEADRLRIDIKDPPVPRACKLTPGPRLAEILKARRWKKHAECFEKVRELTPFELEGNHILFTVRTSAKYHSKRLPRLFHTWLANVNRSNVVIITDDFDPVLQYRTAEAGLKYLVSVAGYDKLCDKAGDEISLMFLAENSHYEWFCHVDDDVYVNLDRLVDVLANFRRDEPVYFGRAGTKPGEPRRVLPEAKLGTPGTPYHFAVGGMYCLSRTLLDKARRWIGGREAFRRMCNVTNEPEDVTIGFVVGVLLGLELNQTGLIHSHGNDLYGVNPASLKYQASATMWLVSSH</sequence>
<comment type="subcellular location">
    <subcellularLocation>
        <location evidence="9">Endomembrane system</location>
        <topology evidence="9">Single-pass membrane protein</topology>
    </subcellularLocation>
    <subcellularLocation>
        <location evidence="1">Membrane</location>
        <topology evidence="1">Single-pass type II membrane protein</topology>
    </subcellularLocation>
</comment>
<keyword evidence="6" id="KW-0735">Signal-anchor</keyword>